<sequence length="89" mass="10146">MVKIIVHGALLIAKTPGLWLGFVRERRSGARAFETELLSFGMEPEQAAELAQCYKTMFMPKWKDAFRNMKRISGDEGKKFHTADARTKV</sequence>
<reference evidence="1" key="1">
    <citation type="submission" date="2018-02" db="EMBL/GenBank/DDBJ databases">
        <authorList>
            <person name="Kim S.-K."/>
            <person name="Jung H.-I."/>
            <person name="Lee S.-W."/>
        </authorList>
    </citation>
    <scope>NUCLEOTIDE SEQUENCE</scope>
    <source>
        <strain evidence="1">SK3146</strain>
    </source>
</reference>
<proteinExistence type="predicted"/>
<organism evidence="1 2">
    <name type="scientific">Paenibacillus konkukensis</name>
    <dbReference type="NCBI Taxonomy" id="2020716"/>
    <lineage>
        <taxon>Bacteria</taxon>
        <taxon>Bacillati</taxon>
        <taxon>Bacillota</taxon>
        <taxon>Bacilli</taxon>
        <taxon>Bacillales</taxon>
        <taxon>Paenibacillaceae</taxon>
        <taxon>Paenibacillus</taxon>
    </lineage>
</organism>
<dbReference type="EMBL" id="CP027059">
    <property type="protein sequence ID" value="UQZ86557.1"/>
    <property type="molecule type" value="Genomic_DNA"/>
</dbReference>
<keyword evidence="2" id="KW-1185">Reference proteome</keyword>
<gene>
    <name evidence="1" type="ORF">SK3146_05850</name>
</gene>
<evidence type="ECO:0000313" key="1">
    <source>
        <dbReference type="EMBL" id="UQZ86557.1"/>
    </source>
</evidence>
<dbReference type="Proteomes" id="UP001057134">
    <property type="component" value="Chromosome"/>
</dbReference>
<evidence type="ECO:0000313" key="2">
    <source>
        <dbReference type="Proteomes" id="UP001057134"/>
    </source>
</evidence>
<name>A0ABY4RYS3_9BACL</name>
<protein>
    <submittedName>
        <fullName evidence="1">Uncharacterized protein</fullName>
    </submittedName>
</protein>
<reference evidence="1" key="2">
    <citation type="journal article" date="2021" name="J Anim Sci Technol">
        <title>Complete genome sequence of Paenibacillus konkukensis sp. nov. SK3146 as a potential probiotic strain.</title>
        <authorList>
            <person name="Jung H.I."/>
            <person name="Park S."/>
            <person name="Niu K.M."/>
            <person name="Lee S.W."/>
            <person name="Kothari D."/>
            <person name="Yi K.J."/>
            <person name="Kim S.K."/>
        </authorList>
    </citation>
    <scope>NUCLEOTIDE SEQUENCE</scope>
    <source>
        <strain evidence="1">SK3146</strain>
    </source>
</reference>
<accession>A0ABY4RYS3</accession>